<sequence>MQRTWESHTKKPSRMFPAWLASTTTALVVDSVLVQIQTSDDISSAPQLERTVTVRGKETRQHKRAKARSEPPPPELEHANNHVNYRDFWSVAADFFE</sequence>
<organism evidence="2 3">
    <name type="scientific">Liparis tanakae</name>
    <name type="common">Tanaka's snailfish</name>
    <dbReference type="NCBI Taxonomy" id="230148"/>
    <lineage>
        <taxon>Eukaryota</taxon>
        <taxon>Metazoa</taxon>
        <taxon>Chordata</taxon>
        <taxon>Craniata</taxon>
        <taxon>Vertebrata</taxon>
        <taxon>Euteleostomi</taxon>
        <taxon>Actinopterygii</taxon>
        <taxon>Neopterygii</taxon>
        <taxon>Teleostei</taxon>
        <taxon>Neoteleostei</taxon>
        <taxon>Acanthomorphata</taxon>
        <taxon>Eupercaria</taxon>
        <taxon>Perciformes</taxon>
        <taxon>Cottioidei</taxon>
        <taxon>Cottales</taxon>
        <taxon>Liparidae</taxon>
        <taxon>Liparis</taxon>
    </lineage>
</organism>
<keyword evidence="3" id="KW-1185">Reference proteome</keyword>
<protein>
    <submittedName>
        <fullName evidence="2">Uncharacterized protein</fullName>
    </submittedName>
</protein>
<evidence type="ECO:0000313" key="2">
    <source>
        <dbReference type="EMBL" id="TNN48624.1"/>
    </source>
</evidence>
<dbReference type="Proteomes" id="UP000314294">
    <property type="component" value="Unassembled WGS sequence"/>
</dbReference>
<gene>
    <name evidence="2" type="ORF">EYF80_041162</name>
</gene>
<name>A0A4Z2G747_9TELE</name>
<accession>A0A4Z2G747</accession>
<reference evidence="2 3" key="1">
    <citation type="submission" date="2019-03" db="EMBL/GenBank/DDBJ databases">
        <title>First draft genome of Liparis tanakae, snailfish: a comprehensive survey of snailfish specific genes.</title>
        <authorList>
            <person name="Kim W."/>
            <person name="Song I."/>
            <person name="Jeong J.-H."/>
            <person name="Kim D."/>
            <person name="Kim S."/>
            <person name="Ryu S."/>
            <person name="Song J.Y."/>
            <person name="Lee S.K."/>
        </authorList>
    </citation>
    <scope>NUCLEOTIDE SEQUENCE [LARGE SCALE GENOMIC DNA]</scope>
    <source>
        <tissue evidence="2">Muscle</tissue>
    </source>
</reference>
<proteinExistence type="predicted"/>
<evidence type="ECO:0000256" key="1">
    <source>
        <dbReference type="SAM" id="MobiDB-lite"/>
    </source>
</evidence>
<feature type="region of interest" description="Disordered" evidence="1">
    <location>
        <begin position="53"/>
        <end position="80"/>
    </location>
</feature>
<dbReference type="AlphaFoldDB" id="A0A4Z2G747"/>
<dbReference type="EMBL" id="SRLO01000688">
    <property type="protein sequence ID" value="TNN48624.1"/>
    <property type="molecule type" value="Genomic_DNA"/>
</dbReference>
<evidence type="ECO:0000313" key="3">
    <source>
        <dbReference type="Proteomes" id="UP000314294"/>
    </source>
</evidence>
<comment type="caution">
    <text evidence="2">The sequence shown here is derived from an EMBL/GenBank/DDBJ whole genome shotgun (WGS) entry which is preliminary data.</text>
</comment>